<keyword evidence="1" id="KW-0472">Membrane</keyword>
<accession>A0A1H1IP91</accession>
<protein>
    <submittedName>
        <fullName evidence="2">Uncharacterized protein</fullName>
    </submittedName>
</protein>
<feature type="transmembrane region" description="Helical" evidence="1">
    <location>
        <begin position="12"/>
        <end position="33"/>
    </location>
</feature>
<reference evidence="3" key="1">
    <citation type="submission" date="2016-10" db="EMBL/GenBank/DDBJ databases">
        <authorList>
            <person name="Varghese N."/>
            <person name="Submissions S."/>
        </authorList>
    </citation>
    <scope>NUCLEOTIDE SEQUENCE [LARGE SCALE GENOMIC DNA]</scope>
    <source>
        <strain evidence="3">DSM 24767</strain>
    </source>
</reference>
<sequence length="65" mass="6785">MPETSDSEIVTALHAIRTAIAALALAALAVGFLHGGNDVLGLWLFLGTVVLVVHSFVPTRLDSSE</sequence>
<proteinExistence type="predicted"/>
<evidence type="ECO:0000313" key="3">
    <source>
        <dbReference type="Proteomes" id="UP000198848"/>
    </source>
</evidence>
<dbReference type="AlphaFoldDB" id="A0A1H1IP91"/>
<gene>
    <name evidence="2" type="ORF">SAMN04489842_3689</name>
</gene>
<dbReference type="RefSeq" id="WP_090385085.1">
    <property type="nucleotide sequence ID" value="NZ_FNLC01000005.1"/>
</dbReference>
<dbReference type="Proteomes" id="UP000198848">
    <property type="component" value="Unassembled WGS sequence"/>
</dbReference>
<name>A0A1H1IP91_NATTX</name>
<dbReference type="STRING" id="1095778.SAMN04489842_3689"/>
<evidence type="ECO:0000256" key="1">
    <source>
        <dbReference type="SAM" id="Phobius"/>
    </source>
</evidence>
<keyword evidence="1" id="KW-1133">Transmembrane helix</keyword>
<dbReference type="EMBL" id="FNLC01000005">
    <property type="protein sequence ID" value="SDR39551.1"/>
    <property type="molecule type" value="Genomic_DNA"/>
</dbReference>
<organism evidence="2 3">
    <name type="scientific">Natronobacterium texcoconense</name>
    <dbReference type="NCBI Taxonomy" id="1095778"/>
    <lineage>
        <taxon>Archaea</taxon>
        <taxon>Methanobacteriati</taxon>
        <taxon>Methanobacteriota</taxon>
        <taxon>Stenosarchaea group</taxon>
        <taxon>Halobacteria</taxon>
        <taxon>Halobacteriales</taxon>
        <taxon>Natrialbaceae</taxon>
        <taxon>Natronobacterium</taxon>
    </lineage>
</organism>
<evidence type="ECO:0000313" key="2">
    <source>
        <dbReference type="EMBL" id="SDR39551.1"/>
    </source>
</evidence>
<feature type="transmembrane region" description="Helical" evidence="1">
    <location>
        <begin position="40"/>
        <end position="57"/>
    </location>
</feature>
<keyword evidence="1" id="KW-0812">Transmembrane</keyword>
<keyword evidence="3" id="KW-1185">Reference proteome</keyword>